<dbReference type="Proteomes" id="UP000325458">
    <property type="component" value="Chromosome"/>
</dbReference>
<evidence type="ECO:0000256" key="1">
    <source>
        <dbReference type="SAM" id="Phobius"/>
    </source>
</evidence>
<evidence type="ECO:0000313" key="5">
    <source>
        <dbReference type="Proteomes" id="UP000325458"/>
    </source>
</evidence>
<proteinExistence type="predicted"/>
<protein>
    <submittedName>
        <fullName evidence="3">Uncharacterized protein</fullName>
    </submittedName>
</protein>
<feature type="transmembrane region" description="Helical" evidence="1">
    <location>
        <begin position="37"/>
        <end position="57"/>
    </location>
</feature>
<keyword evidence="1" id="KW-0812">Transmembrane</keyword>
<reference evidence="2 4" key="1">
    <citation type="submission" date="2016-09" db="EMBL/GenBank/DDBJ databases">
        <title>Streptomyces platensis DSM40041, a candidate organism with high potential of specific P450 cytochromes.</title>
        <authorList>
            <person name="Grumaz C."/>
            <person name="Vainshtein Y."/>
            <person name="Kirstahler P."/>
            <person name="Sohn K."/>
        </authorList>
    </citation>
    <scope>NUCLEOTIDE SEQUENCE [LARGE SCALE GENOMIC DNA]</scope>
    <source>
        <strain evidence="2 4">DSM 40041</strain>
    </source>
</reference>
<dbReference type="EMBL" id="MIGA01000049">
    <property type="protein sequence ID" value="OSY39987.1"/>
    <property type="molecule type" value="Genomic_DNA"/>
</dbReference>
<dbReference type="RefSeq" id="WP_143659015.1">
    <property type="nucleotide sequence ID" value="NZ_CP023691.1"/>
</dbReference>
<keyword evidence="1" id="KW-0472">Membrane</keyword>
<sequence>MTAVCAIAAGPLPVGAVAQVTDLLRHGLQGYDGTPGWLNLYGSSPALLAPLAAALLISGKRRGTDLASAVMTTDLADRASYG</sequence>
<name>A0AAE6NQ14_STRPT</name>
<evidence type="ECO:0000313" key="4">
    <source>
        <dbReference type="Proteomes" id="UP000194225"/>
    </source>
</evidence>
<dbReference type="Proteomes" id="UP000194225">
    <property type="component" value="Unassembled WGS sequence"/>
</dbReference>
<organism evidence="3 5">
    <name type="scientific">Streptomyces platensis</name>
    <dbReference type="NCBI Taxonomy" id="58346"/>
    <lineage>
        <taxon>Bacteria</taxon>
        <taxon>Bacillati</taxon>
        <taxon>Actinomycetota</taxon>
        <taxon>Actinomycetes</taxon>
        <taxon>Kitasatosporales</taxon>
        <taxon>Streptomycetaceae</taxon>
        <taxon>Streptomyces</taxon>
    </lineage>
</organism>
<dbReference type="AlphaFoldDB" id="A0AAE6NQ14"/>
<keyword evidence="1" id="KW-1133">Transmembrane helix</keyword>
<dbReference type="EMBL" id="CP023691">
    <property type="protein sequence ID" value="QEV56426.1"/>
    <property type="molecule type" value="Genomic_DNA"/>
</dbReference>
<evidence type="ECO:0000313" key="2">
    <source>
        <dbReference type="EMBL" id="OSY39987.1"/>
    </source>
</evidence>
<evidence type="ECO:0000313" key="3">
    <source>
        <dbReference type="EMBL" id="QEV56426.1"/>
    </source>
</evidence>
<dbReference type="KEGG" id="spla:CP981_36835"/>
<reference evidence="3 5" key="2">
    <citation type="submission" date="2017-09" db="EMBL/GenBank/DDBJ databases">
        <authorList>
            <person name="Lee N."/>
            <person name="Cho B.-K."/>
        </authorList>
    </citation>
    <scope>NUCLEOTIDE SEQUENCE [LARGE SCALE GENOMIC DNA]</scope>
    <source>
        <strain evidence="3 5">ATCC 23948</strain>
    </source>
</reference>
<dbReference type="GeneID" id="90928785"/>
<keyword evidence="4" id="KW-1185">Reference proteome</keyword>
<gene>
    <name evidence="2" type="ORF">BG653_05631</name>
    <name evidence="3" type="ORF">CP981_36835</name>
</gene>
<accession>A0AAE6NQ14</accession>